<evidence type="ECO:0000256" key="1">
    <source>
        <dbReference type="ARBA" id="ARBA00004418"/>
    </source>
</evidence>
<sequence>MKKKSLLASVTASIATLALVLTGCASEPKPVVTEEATAVVDRTGETLNIDFATYNPLSLLIKNYGWLEEELAETGIKVNWVQSLSSADANAKLLAGALDVGSTAGSAALLARANGSPIKTIEIYTQPEWAALAVGPDSKIKDVADLEGKKVAARKGTDPYFFLLQALEEAGVDPATVTIENLAHADGKTALFNGSVDAWAGLDPILAGAETEGAQLIYRNVDFLSYGFLNATESFIADKPDVAQIVTNVYEQARQYAIANPDATYAVLAAASGLSVPVAKKVITERTLIDINPIPGKKQTKLLKGIGKVFVANGDVATQAQVDEALKTLYDTTFIKKSYKEIDVKATEAAEAQ</sequence>
<evidence type="ECO:0000256" key="5">
    <source>
        <dbReference type="ARBA" id="ARBA00055538"/>
    </source>
</evidence>
<dbReference type="EMBL" id="AP017457">
    <property type="protein sequence ID" value="BAU98871.1"/>
    <property type="molecule type" value="Genomic_DNA"/>
</dbReference>
<comment type="subcellular location">
    <subcellularLocation>
        <location evidence="1">Periplasm</location>
    </subcellularLocation>
</comment>
<gene>
    <name evidence="9" type="ORF">AUMI_13290</name>
</gene>
<evidence type="ECO:0000256" key="3">
    <source>
        <dbReference type="ARBA" id="ARBA00022448"/>
    </source>
</evidence>
<evidence type="ECO:0000256" key="2">
    <source>
        <dbReference type="ARBA" id="ARBA00010742"/>
    </source>
</evidence>
<proteinExistence type="inferred from homology"/>
<protein>
    <recommendedName>
        <fullName evidence="6">Putative aliphatic sulfonates-binding protein</fullName>
    </recommendedName>
</protein>
<evidence type="ECO:0000313" key="10">
    <source>
        <dbReference type="Proteomes" id="UP000243847"/>
    </source>
</evidence>
<dbReference type="PROSITE" id="PS51257">
    <property type="entry name" value="PROKAR_LIPOPROTEIN"/>
    <property type="match status" value="1"/>
</dbReference>
<name>A0A173LWI0_9MICO</name>
<comment type="function">
    <text evidence="5">Part of a binding-protein-dependent transport system for aliphatic sulfonates. Putative binding protein.</text>
</comment>
<evidence type="ECO:0000256" key="6">
    <source>
        <dbReference type="ARBA" id="ARBA00070228"/>
    </source>
</evidence>
<organism evidence="9 10">
    <name type="scientific">Aurantimicrobium minutum</name>
    <dbReference type="NCBI Taxonomy" id="708131"/>
    <lineage>
        <taxon>Bacteria</taxon>
        <taxon>Bacillati</taxon>
        <taxon>Actinomycetota</taxon>
        <taxon>Actinomycetes</taxon>
        <taxon>Micrococcales</taxon>
        <taxon>Microbacteriaceae</taxon>
        <taxon>Aurantimicrobium</taxon>
    </lineage>
</organism>
<evidence type="ECO:0000313" key="9">
    <source>
        <dbReference type="EMBL" id="BAU98871.1"/>
    </source>
</evidence>
<dbReference type="FunFam" id="3.40.190.10:FF:000050">
    <property type="entry name" value="Sulfonate ABC transporter substrate-binding protein"/>
    <property type="match status" value="1"/>
</dbReference>
<evidence type="ECO:0000259" key="8">
    <source>
        <dbReference type="Pfam" id="PF09084"/>
    </source>
</evidence>
<comment type="similarity">
    <text evidence="2">Belongs to the bacterial solute-binding protein SsuA/TauA family.</text>
</comment>
<dbReference type="Gene3D" id="3.40.190.10">
    <property type="entry name" value="Periplasmic binding protein-like II"/>
    <property type="match status" value="2"/>
</dbReference>
<feature type="signal peptide" evidence="7">
    <location>
        <begin position="1"/>
        <end position="25"/>
    </location>
</feature>
<dbReference type="OrthoDB" id="7374754at2"/>
<evidence type="ECO:0000256" key="4">
    <source>
        <dbReference type="ARBA" id="ARBA00022729"/>
    </source>
</evidence>
<dbReference type="GO" id="GO:0016020">
    <property type="term" value="C:membrane"/>
    <property type="evidence" value="ECO:0007669"/>
    <property type="project" value="InterPro"/>
</dbReference>
<dbReference type="Pfam" id="PF09084">
    <property type="entry name" value="NMT1"/>
    <property type="match status" value="1"/>
</dbReference>
<dbReference type="GO" id="GO:0042626">
    <property type="term" value="F:ATPase-coupled transmembrane transporter activity"/>
    <property type="evidence" value="ECO:0007669"/>
    <property type="project" value="InterPro"/>
</dbReference>
<dbReference type="PANTHER" id="PTHR30024:SF21">
    <property type="entry name" value="ABC TRANSPORTER SUBSTRATE-BINDING PROTEIN"/>
    <property type="match status" value="1"/>
</dbReference>
<dbReference type="SUPFAM" id="SSF53850">
    <property type="entry name" value="Periplasmic binding protein-like II"/>
    <property type="match status" value="1"/>
</dbReference>
<keyword evidence="4 7" id="KW-0732">Signal</keyword>
<dbReference type="RefSeq" id="WP_096380614.1">
    <property type="nucleotide sequence ID" value="NZ_AP017457.1"/>
</dbReference>
<keyword evidence="3" id="KW-0813">Transport</keyword>
<dbReference type="GO" id="GO:0042597">
    <property type="term" value="C:periplasmic space"/>
    <property type="evidence" value="ECO:0007669"/>
    <property type="project" value="UniProtKB-SubCell"/>
</dbReference>
<dbReference type="InterPro" id="IPR015168">
    <property type="entry name" value="SsuA/THI5"/>
</dbReference>
<dbReference type="PANTHER" id="PTHR30024">
    <property type="entry name" value="ALIPHATIC SULFONATES-BINDING PROTEIN-RELATED"/>
    <property type="match status" value="1"/>
</dbReference>
<dbReference type="KEGG" id="amin:AUMI_13290"/>
<feature type="chain" id="PRO_5008008909" description="Putative aliphatic sulfonates-binding protein" evidence="7">
    <location>
        <begin position="26"/>
        <end position="353"/>
    </location>
</feature>
<dbReference type="Proteomes" id="UP000243847">
    <property type="component" value="Chromosome sequence1"/>
</dbReference>
<dbReference type="InterPro" id="IPR010067">
    <property type="entry name" value="ABC_SsuA_sub-bd"/>
</dbReference>
<reference evidence="9 10" key="1">
    <citation type="journal article" date="2016" name="Genome Announc.">
        <title>Complete Genome Sequence of Aurantimicrobium minutum Type Strain KNCT, a Planktonic Ultramicrobacterium Isolated from River Water.</title>
        <authorList>
            <person name="Nakai R."/>
            <person name="Fujisawa T."/>
            <person name="Nakamura Y."/>
            <person name="Nishide H."/>
            <person name="Uchiyama I."/>
            <person name="Baba T."/>
            <person name="Toyoda A."/>
            <person name="Fujiyama A."/>
            <person name="Naganuma T."/>
            <person name="Niki H."/>
        </authorList>
    </citation>
    <scope>NUCLEOTIDE SEQUENCE [LARGE SCALE GENOMIC DNA]</scope>
    <source>
        <strain evidence="9 10">KNC</strain>
    </source>
</reference>
<accession>A0A173LWI0</accession>
<dbReference type="NCBIfam" id="TIGR01728">
    <property type="entry name" value="SsuA_fam"/>
    <property type="match status" value="1"/>
</dbReference>
<feature type="domain" description="SsuA/THI5-like" evidence="8">
    <location>
        <begin position="72"/>
        <end position="263"/>
    </location>
</feature>
<dbReference type="AlphaFoldDB" id="A0A173LWI0"/>
<dbReference type="GeneID" id="80451516"/>
<evidence type="ECO:0000256" key="7">
    <source>
        <dbReference type="SAM" id="SignalP"/>
    </source>
</evidence>